<gene>
    <name evidence="2" type="ORF">CCAP1982_LOCUS9144</name>
</gene>
<sequence>MEHVVNKMLPRHSTQYRQMSQKDGVPGAVVRSRKLSCKKQQRLSGNRMQRDQLFDRSKRYCFELLSVEFTGWLKAARGWWSATSERTLLGTLGTQGIK</sequence>
<keyword evidence="3" id="KW-1185">Reference proteome</keyword>
<comment type="caution">
    <text evidence="2">The sequence shown here is derived from an EMBL/GenBank/DDBJ whole genome shotgun (WGS) entry which is preliminary data.</text>
</comment>
<evidence type="ECO:0000256" key="1">
    <source>
        <dbReference type="SAM" id="MobiDB-lite"/>
    </source>
</evidence>
<proteinExistence type="predicted"/>
<evidence type="ECO:0000313" key="3">
    <source>
        <dbReference type="Proteomes" id="UP000606786"/>
    </source>
</evidence>
<dbReference type="Proteomes" id="UP000606786">
    <property type="component" value="Unassembled WGS sequence"/>
</dbReference>
<dbReference type="AlphaFoldDB" id="A0A811UP71"/>
<feature type="region of interest" description="Disordered" evidence="1">
    <location>
        <begin position="1"/>
        <end position="31"/>
    </location>
</feature>
<accession>A0A811UP71</accession>
<name>A0A811UP71_CERCA</name>
<feature type="compositionally biased region" description="Polar residues" evidence="1">
    <location>
        <begin position="12"/>
        <end position="21"/>
    </location>
</feature>
<reference evidence="2" key="1">
    <citation type="submission" date="2020-11" db="EMBL/GenBank/DDBJ databases">
        <authorList>
            <person name="Whitehead M."/>
        </authorList>
    </citation>
    <scope>NUCLEOTIDE SEQUENCE</scope>
    <source>
        <strain evidence="2">EGII</strain>
    </source>
</reference>
<dbReference type="EMBL" id="CAJHJT010000012">
    <property type="protein sequence ID" value="CAD7000670.1"/>
    <property type="molecule type" value="Genomic_DNA"/>
</dbReference>
<protein>
    <submittedName>
        <fullName evidence="2">(Mediterranean fruit fly) hypothetical protein</fullName>
    </submittedName>
</protein>
<evidence type="ECO:0000313" key="2">
    <source>
        <dbReference type="EMBL" id="CAD7000670.1"/>
    </source>
</evidence>
<organism evidence="2 3">
    <name type="scientific">Ceratitis capitata</name>
    <name type="common">Mediterranean fruit fly</name>
    <name type="synonym">Tephritis capitata</name>
    <dbReference type="NCBI Taxonomy" id="7213"/>
    <lineage>
        <taxon>Eukaryota</taxon>
        <taxon>Metazoa</taxon>
        <taxon>Ecdysozoa</taxon>
        <taxon>Arthropoda</taxon>
        <taxon>Hexapoda</taxon>
        <taxon>Insecta</taxon>
        <taxon>Pterygota</taxon>
        <taxon>Neoptera</taxon>
        <taxon>Endopterygota</taxon>
        <taxon>Diptera</taxon>
        <taxon>Brachycera</taxon>
        <taxon>Muscomorpha</taxon>
        <taxon>Tephritoidea</taxon>
        <taxon>Tephritidae</taxon>
        <taxon>Ceratitis</taxon>
        <taxon>Ceratitis</taxon>
    </lineage>
</organism>